<dbReference type="EMBL" id="JAUSVY010000007">
    <property type="protein sequence ID" value="MDQ0506414.1"/>
    <property type="molecule type" value="Genomic_DNA"/>
</dbReference>
<evidence type="ECO:0000313" key="2">
    <source>
        <dbReference type="Proteomes" id="UP001241747"/>
    </source>
</evidence>
<organism evidence="1 2">
    <name type="scientific">Xanthobacter agilis</name>
    <dbReference type="NCBI Taxonomy" id="47492"/>
    <lineage>
        <taxon>Bacteria</taxon>
        <taxon>Pseudomonadati</taxon>
        <taxon>Pseudomonadota</taxon>
        <taxon>Alphaproteobacteria</taxon>
        <taxon>Hyphomicrobiales</taxon>
        <taxon>Xanthobacteraceae</taxon>
        <taxon>Xanthobacter</taxon>
    </lineage>
</organism>
<comment type="caution">
    <text evidence="1">The sequence shown here is derived from an EMBL/GenBank/DDBJ whole genome shotgun (WGS) entry which is preliminary data.</text>
</comment>
<proteinExistence type="predicted"/>
<protein>
    <submittedName>
        <fullName evidence="1">Uncharacterized protein</fullName>
    </submittedName>
</protein>
<name>A0ABU0LH14_XANAG</name>
<dbReference type="Proteomes" id="UP001241747">
    <property type="component" value="Unassembled WGS sequence"/>
</dbReference>
<gene>
    <name evidence="1" type="ORF">QOZ94_003223</name>
</gene>
<sequence length="132" mass="13706">MAGGGALGFGVTLGAQHRLVPTVLPPRPFGGLARGLAAGAQIAELLLLNGQLAGAHLVLTLDFPLEPDPLTFVLLIAQGAKLFAVLAFPARLHALAEAIHEGANANAKIDHDGLLFLQPVSDWPDKRRVLSG</sequence>
<reference evidence="1 2" key="1">
    <citation type="submission" date="2023-07" db="EMBL/GenBank/DDBJ databases">
        <title>Genomic Encyclopedia of Type Strains, Phase IV (KMG-IV): sequencing the most valuable type-strain genomes for metagenomic binning, comparative biology and taxonomic classification.</title>
        <authorList>
            <person name="Goeker M."/>
        </authorList>
    </citation>
    <scope>NUCLEOTIDE SEQUENCE [LARGE SCALE GENOMIC DNA]</scope>
    <source>
        <strain evidence="1 2">DSM 3770</strain>
    </source>
</reference>
<dbReference type="RefSeq" id="WP_237346612.1">
    <property type="nucleotide sequence ID" value="NZ_JABWGX010000021.1"/>
</dbReference>
<evidence type="ECO:0000313" key="1">
    <source>
        <dbReference type="EMBL" id="MDQ0506414.1"/>
    </source>
</evidence>
<keyword evidence="2" id="KW-1185">Reference proteome</keyword>
<accession>A0ABU0LH14</accession>